<accession>A0A812Q0U3</accession>
<protein>
    <submittedName>
        <fullName evidence="2">Uncharacterized protein</fullName>
    </submittedName>
</protein>
<evidence type="ECO:0000313" key="2">
    <source>
        <dbReference type="EMBL" id="CAE7353676.1"/>
    </source>
</evidence>
<keyword evidence="1" id="KW-1133">Transmembrane helix</keyword>
<evidence type="ECO:0000256" key="1">
    <source>
        <dbReference type="SAM" id="Phobius"/>
    </source>
</evidence>
<gene>
    <name evidence="2" type="ORF">SNAT2548_LOCUS18717</name>
</gene>
<sequence>MDYAVVLFQRLGNELLEPQLLCLFVLAARMVVGHLLTYAYYRLVVRQLRELKGTPPKDIYVARHGQCYRRDAFCPSLRNSQPTGKRKCHLCYPYTSTGP</sequence>
<organism evidence="2 3">
    <name type="scientific">Symbiodinium natans</name>
    <dbReference type="NCBI Taxonomy" id="878477"/>
    <lineage>
        <taxon>Eukaryota</taxon>
        <taxon>Sar</taxon>
        <taxon>Alveolata</taxon>
        <taxon>Dinophyceae</taxon>
        <taxon>Suessiales</taxon>
        <taxon>Symbiodiniaceae</taxon>
        <taxon>Symbiodinium</taxon>
    </lineage>
</organism>
<comment type="caution">
    <text evidence="2">The sequence shown here is derived from an EMBL/GenBank/DDBJ whole genome shotgun (WGS) entry which is preliminary data.</text>
</comment>
<dbReference type="Proteomes" id="UP000604046">
    <property type="component" value="Unassembled WGS sequence"/>
</dbReference>
<keyword evidence="1" id="KW-0812">Transmembrane</keyword>
<evidence type="ECO:0000313" key="3">
    <source>
        <dbReference type="Proteomes" id="UP000604046"/>
    </source>
</evidence>
<keyword evidence="3" id="KW-1185">Reference proteome</keyword>
<proteinExistence type="predicted"/>
<feature type="transmembrane region" description="Helical" evidence="1">
    <location>
        <begin position="20"/>
        <end position="41"/>
    </location>
</feature>
<dbReference type="EMBL" id="CAJNDS010002153">
    <property type="protein sequence ID" value="CAE7353676.1"/>
    <property type="molecule type" value="Genomic_DNA"/>
</dbReference>
<reference evidence="2" key="1">
    <citation type="submission" date="2021-02" db="EMBL/GenBank/DDBJ databases">
        <authorList>
            <person name="Dougan E. K."/>
            <person name="Rhodes N."/>
            <person name="Thang M."/>
            <person name="Chan C."/>
        </authorList>
    </citation>
    <scope>NUCLEOTIDE SEQUENCE</scope>
</reference>
<name>A0A812Q0U3_9DINO</name>
<keyword evidence="1" id="KW-0472">Membrane</keyword>
<dbReference type="AlphaFoldDB" id="A0A812Q0U3"/>